<dbReference type="Proteomes" id="UP000271974">
    <property type="component" value="Unassembled WGS sequence"/>
</dbReference>
<feature type="compositionally biased region" description="Polar residues" evidence="2">
    <location>
        <begin position="17"/>
        <end position="26"/>
    </location>
</feature>
<sequence length="1117" mass="126201">MTQPITPDEMREAEATTPASNLTRTPGGSIADRLNQLKTSGEEQWKQRVGKKDDLICSPEVVVKLRGKSGESAARPTSIADRLNQIESAKSTWKVRVEESDVKRFTVAGKLAQSDTSVDSPLVQKLKNLPKNEEPSSNGNSPLASPVTPTKEAIAKIPLPKEIIHDPTVTVEAAKPKPAQDEEEEEPPVQVSVPSIAEEMDKILAVKSIDDIHDTVEMTADDFDNIFIEANDILPTFRKLRPKRKTKAKSVNPLKTMAQRVDIKQEYTQVQLGTAEKEFKRMKKEHLARGAGFAQAALAGLASNENFKQVELRRSDSASSPHGQRLDPFTDLMLLHVKGRRMVQTRLVEPHGRSINSGDCYILVTPDKIIQWEGQFANVIEKAKASEIAGYIYQKKDLGCKKCPEVQTVTQARDHLGAGKAFWAALQGDKQCQAAGPDSEDELYESSMTRANMIYRLEGNALLPCEEFWGATPKHAMLKRNQVFVFDFGPEFYVWQGKAVSKEERKLGMKLAKQLYEKGYDYSMSAVSPFSPLRKDGGLPTQADKRPTWAIFGKVNQNMETILFREKFADWPDSSRLIGVKGQDSTENLQKEAVAELKPFDAAQMLPLNAAPVSLKLDGAHVGRGVKWSEDMQGFIKTQEIVTLEVTVWHVLEYEHCKLPALSRGQFHEGDTYVVRWQYMITNANLKSLKGSAARNSLTGRERCAYFFWQGNSSTINEKGASALMTVELDELKQLENQRERCVRVLQGKEPPCFLNLFAGSMMVHIGKREDPDTNTLGAWRLYCVRGDYDNEICLQEIPVSIEHLRSRSSLLLLNVKTGLVYIWHGAKSPTHIREACRNVVQRLQENTPLELSLHKGATLTAVEVNEGEEKSEIWAALDSRDRKSYHSLLTDPLPYRHTIRLFHMSSVNMMFEVHEQLNPSRVPDLPSPFPFLQADLYKSSQPALYMVDNHHCVYLWQGWWPVGSDDTENVHTGSATARFDRDRRCAMHTVLHYCRVKDSANPPPAYLVCAGVEPKHFTTLFPHWEVDEVVREIALEEGKSEGYQEKLETVLERLSQTRYSLARLQERPLPEGVDPLKLEAYLSDAEFQDILEMDREEFYQLPAWKQKVEKQRVGLF</sequence>
<dbReference type="InterPro" id="IPR007123">
    <property type="entry name" value="Gelsolin-like_dom"/>
</dbReference>
<dbReference type="SUPFAM" id="SSF47050">
    <property type="entry name" value="VHP, Villin headpiece domain"/>
    <property type="match status" value="1"/>
</dbReference>
<organism evidence="4 5">
    <name type="scientific">Elysia chlorotica</name>
    <name type="common">Eastern emerald elysia</name>
    <name type="synonym">Sea slug</name>
    <dbReference type="NCBI Taxonomy" id="188477"/>
    <lineage>
        <taxon>Eukaryota</taxon>
        <taxon>Metazoa</taxon>
        <taxon>Spiralia</taxon>
        <taxon>Lophotrochozoa</taxon>
        <taxon>Mollusca</taxon>
        <taxon>Gastropoda</taxon>
        <taxon>Heterobranchia</taxon>
        <taxon>Euthyneura</taxon>
        <taxon>Panpulmonata</taxon>
        <taxon>Sacoglossa</taxon>
        <taxon>Placobranchoidea</taxon>
        <taxon>Plakobranchidae</taxon>
        <taxon>Elysia</taxon>
    </lineage>
</organism>
<dbReference type="OrthoDB" id="28894at2759"/>
<dbReference type="SMART" id="SM00262">
    <property type="entry name" value="GEL"/>
    <property type="match status" value="4"/>
</dbReference>
<feature type="region of interest" description="Disordered" evidence="2">
    <location>
        <begin position="129"/>
        <end position="149"/>
    </location>
</feature>
<name>A0A433T871_ELYCH</name>
<dbReference type="PROSITE" id="PS51089">
    <property type="entry name" value="HP"/>
    <property type="match status" value="1"/>
</dbReference>
<dbReference type="GO" id="GO:0005737">
    <property type="term" value="C:cytoplasm"/>
    <property type="evidence" value="ECO:0007669"/>
    <property type="project" value="TreeGrafter"/>
</dbReference>
<evidence type="ECO:0000313" key="4">
    <source>
        <dbReference type="EMBL" id="RUS77684.1"/>
    </source>
</evidence>
<dbReference type="EMBL" id="RQTK01000560">
    <property type="protein sequence ID" value="RUS77684.1"/>
    <property type="molecule type" value="Genomic_DNA"/>
</dbReference>
<dbReference type="GO" id="GO:0005546">
    <property type="term" value="F:phosphatidylinositol-4,5-bisphosphate binding"/>
    <property type="evidence" value="ECO:0007669"/>
    <property type="project" value="TreeGrafter"/>
</dbReference>
<evidence type="ECO:0000256" key="1">
    <source>
        <dbReference type="ARBA" id="ARBA00008418"/>
    </source>
</evidence>
<evidence type="ECO:0000259" key="3">
    <source>
        <dbReference type="PROSITE" id="PS51089"/>
    </source>
</evidence>
<accession>A0A433T871</accession>
<dbReference type="GO" id="GO:0015629">
    <property type="term" value="C:actin cytoskeleton"/>
    <property type="evidence" value="ECO:0007669"/>
    <property type="project" value="TreeGrafter"/>
</dbReference>
<dbReference type="GO" id="GO:0051015">
    <property type="term" value="F:actin filament binding"/>
    <property type="evidence" value="ECO:0007669"/>
    <property type="project" value="InterPro"/>
</dbReference>
<dbReference type="InterPro" id="IPR003128">
    <property type="entry name" value="Villin_headpiece"/>
</dbReference>
<dbReference type="STRING" id="188477.A0A433T871"/>
<dbReference type="Gene3D" id="1.10.950.10">
    <property type="entry name" value="Villin headpiece domain"/>
    <property type="match status" value="1"/>
</dbReference>
<evidence type="ECO:0000256" key="2">
    <source>
        <dbReference type="SAM" id="MobiDB-lite"/>
    </source>
</evidence>
<dbReference type="CDD" id="cd11293">
    <property type="entry name" value="gelsolin_S4_like"/>
    <property type="match status" value="1"/>
</dbReference>
<dbReference type="Pfam" id="PF00626">
    <property type="entry name" value="Gelsolin"/>
    <property type="match status" value="2"/>
</dbReference>
<dbReference type="AlphaFoldDB" id="A0A433T871"/>
<feature type="domain" description="HP" evidence="3">
    <location>
        <begin position="1054"/>
        <end position="1117"/>
    </location>
</feature>
<gene>
    <name evidence="4" type="ORF">EGW08_014549</name>
</gene>
<dbReference type="GO" id="GO:0051016">
    <property type="term" value="P:barbed-end actin filament capping"/>
    <property type="evidence" value="ECO:0007669"/>
    <property type="project" value="TreeGrafter"/>
</dbReference>
<comment type="similarity">
    <text evidence="1">Belongs to the villin/gelsolin family.</text>
</comment>
<reference evidence="4 5" key="1">
    <citation type="submission" date="2019-01" db="EMBL/GenBank/DDBJ databases">
        <title>A draft genome assembly of the solar-powered sea slug Elysia chlorotica.</title>
        <authorList>
            <person name="Cai H."/>
            <person name="Li Q."/>
            <person name="Fang X."/>
            <person name="Li J."/>
            <person name="Curtis N.E."/>
            <person name="Altenburger A."/>
            <person name="Shibata T."/>
            <person name="Feng M."/>
            <person name="Maeda T."/>
            <person name="Schwartz J.A."/>
            <person name="Shigenobu S."/>
            <person name="Lundholm N."/>
            <person name="Nishiyama T."/>
            <person name="Yang H."/>
            <person name="Hasebe M."/>
            <person name="Li S."/>
            <person name="Pierce S.K."/>
            <person name="Wang J."/>
        </authorList>
    </citation>
    <scope>NUCLEOTIDE SEQUENCE [LARGE SCALE GENOMIC DNA]</scope>
    <source>
        <strain evidence="4">EC2010</strain>
        <tissue evidence="4">Whole organism of an adult</tissue>
    </source>
</reference>
<evidence type="ECO:0000313" key="5">
    <source>
        <dbReference type="Proteomes" id="UP000271974"/>
    </source>
</evidence>
<proteinExistence type="inferred from homology"/>
<dbReference type="PANTHER" id="PTHR11977:SF45">
    <property type="entry name" value="SUPERVILLIN"/>
    <property type="match status" value="1"/>
</dbReference>
<dbReference type="Gene3D" id="3.40.20.10">
    <property type="entry name" value="Severin"/>
    <property type="match status" value="5"/>
</dbReference>
<dbReference type="GO" id="GO:0008154">
    <property type="term" value="P:actin polymerization or depolymerization"/>
    <property type="evidence" value="ECO:0007669"/>
    <property type="project" value="TreeGrafter"/>
</dbReference>
<dbReference type="SUPFAM" id="SSF55753">
    <property type="entry name" value="Actin depolymerizing proteins"/>
    <property type="match status" value="5"/>
</dbReference>
<dbReference type="InterPro" id="IPR029006">
    <property type="entry name" value="ADF-H/Gelsolin-like_dom_sf"/>
</dbReference>
<comment type="caution">
    <text evidence="4">The sequence shown here is derived from an EMBL/GenBank/DDBJ whole genome shotgun (WGS) entry which is preliminary data.</text>
</comment>
<dbReference type="PANTHER" id="PTHR11977">
    <property type="entry name" value="VILLIN"/>
    <property type="match status" value="1"/>
</dbReference>
<dbReference type="InterPro" id="IPR007122">
    <property type="entry name" value="Villin/Gelsolin"/>
</dbReference>
<protein>
    <recommendedName>
        <fullName evidence="3">HP domain-containing protein</fullName>
    </recommendedName>
</protein>
<dbReference type="Pfam" id="PF02209">
    <property type="entry name" value="VHP"/>
    <property type="match status" value="1"/>
</dbReference>
<keyword evidence="5" id="KW-1185">Reference proteome</keyword>
<dbReference type="InterPro" id="IPR036886">
    <property type="entry name" value="Villin_headpiece_dom_sf"/>
</dbReference>
<feature type="region of interest" description="Disordered" evidence="2">
    <location>
        <begin position="1"/>
        <end position="32"/>
    </location>
</feature>
<dbReference type="GO" id="GO:0051014">
    <property type="term" value="P:actin filament severing"/>
    <property type="evidence" value="ECO:0007669"/>
    <property type="project" value="TreeGrafter"/>
</dbReference>
<dbReference type="SMART" id="SM00153">
    <property type="entry name" value="VHP"/>
    <property type="match status" value="1"/>
</dbReference>